<protein>
    <submittedName>
        <fullName evidence="9">Peptidoglycan-binding protein</fullName>
    </submittedName>
</protein>
<dbReference type="InterPro" id="IPR036366">
    <property type="entry name" value="PGBDSf"/>
</dbReference>
<dbReference type="InterPro" id="IPR036365">
    <property type="entry name" value="PGBD-like_sf"/>
</dbReference>
<dbReference type="InterPro" id="IPR038063">
    <property type="entry name" value="Transpep_catalytic_dom"/>
</dbReference>
<dbReference type="InterPro" id="IPR005490">
    <property type="entry name" value="LD_TPept_cat_dom"/>
</dbReference>
<dbReference type="EMBL" id="JBHSLD010000024">
    <property type="protein sequence ID" value="MFC5382325.1"/>
    <property type="molecule type" value="Genomic_DNA"/>
</dbReference>
<accession>A0ABW0GRH8</accession>
<evidence type="ECO:0000256" key="2">
    <source>
        <dbReference type="ARBA" id="ARBA00022679"/>
    </source>
</evidence>
<feature type="region of interest" description="Disordered" evidence="7">
    <location>
        <begin position="1"/>
        <end position="37"/>
    </location>
</feature>
<evidence type="ECO:0000313" key="9">
    <source>
        <dbReference type="EMBL" id="MFC5382325.1"/>
    </source>
</evidence>
<name>A0ABW0GRH8_9MICO</name>
<keyword evidence="5 6" id="KW-0961">Cell wall biogenesis/degradation</keyword>
<proteinExistence type="predicted"/>
<evidence type="ECO:0000259" key="8">
    <source>
        <dbReference type="PROSITE" id="PS52029"/>
    </source>
</evidence>
<evidence type="ECO:0000256" key="7">
    <source>
        <dbReference type="SAM" id="MobiDB-lite"/>
    </source>
</evidence>
<reference evidence="10" key="1">
    <citation type="journal article" date="2019" name="Int. J. Syst. Evol. Microbiol.">
        <title>The Global Catalogue of Microorganisms (GCM) 10K type strain sequencing project: providing services to taxonomists for standard genome sequencing and annotation.</title>
        <authorList>
            <consortium name="The Broad Institute Genomics Platform"/>
            <consortium name="The Broad Institute Genome Sequencing Center for Infectious Disease"/>
            <person name="Wu L."/>
            <person name="Ma J."/>
        </authorList>
    </citation>
    <scope>NUCLEOTIDE SEQUENCE [LARGE SCALE GENOMIC DNA]</scope>
    <source>
        <strain evidence="10">CCUG 43114</strain>
    </source>
</reference>
<evidence type="ECO:0000256" key="1">
    <source>
        <dbReference type="ARBA" id="ARBA00004752"/>
    </source>
</evidence>
<dbReference type="Gene3D" id="1.10.101.10">
    <property type="entry name" value="PGBD-like superfamily/PGBD"/>
    <property type="match status" value="1"/>
</dbReference>
<feature type="compositionally biased region" description="Pro residues" evidence="7">
    <location>
        <begin position="1"/>
        <end position="17"/>
    </location>
</feature>
<dbReference type="Pfam" id="PF03734">
    <property type="entry name" value="YkuD"/>
    <property type="match status" value="1"/>
</dbReference>
<comment type="caution">
    <text evidence="9">The sequence shown here is derived from an EMBL/GenBank/DDBJ whole genome shotgun (WGS) entry which is preliminary data.</text>
</comment>
<dbReference type="CDD" id="cd16913">
    <property type="entry name" value="YkuD_like"/>
    <property type="match status" value="1"/>
</dbReference>
<sequence>TPEPTPSATPDVTPEPSPSTATSEPVDDGVVRPGDSGDDVLAAQQRFADLGYWLGEVDGSYGPLTTQAVLALQKAAGLQRDGVLGPRTQAALAAGTRPQARGGDGVEIDLDRQLLLVVRGGRVELALNTSTGTGGRWPTPTGRYAVERAIDGMREAPLGDLWRPRYFNRGIAVHGSPSIPAYPASHGCARVSFAAMDMLWARDLMPIGSSVHVY</sequence>
<feature type="non-terminal residue" evidence="9">
    <location>
        <position position="1"/>
    </location>
</feature>
<dbReference type="Proteomes" id="UP001596122">
    <property type="component" value="Unassembled WGS sequence"/>
</dbReference>
<gene>
    <name evidence="9" type="ORF">ACFPJ6_16290</name>
</gene>
<keyword evidence="10" id="KW-1185">Reference proteome</keyword>
<dbReference type="PANTHER" id="PTHR30582">
    <property type="entry name" value="L,D-TRANSPEPTIDASE"/>
    <property type="match status" value="1"/>
</dbReference>
<comment type="pathway">
    <text evidence="1 6">Cell wall biogenesis; peptidoglycan biosynthesis.</text>
</comment>
<organism evidence="9 10">
    <name type="scientific">Aquipuribacter nitratireducens</name>
    <dbReference type="NCBI Taxonomy" id="650104"/>
    <lineage>
        <taxon>Bacteria</taxon>
        <taxon>Bacillati</taxon>
        <taxon>Actinomycetota</taxon>
        <taxon>Actinomycetes</taxon>
        <taxon>Micrococcales</taxon>
        <taxon>Intrasporangiaceae</taxon>
        <taxon>Aquipuribacter</taxon>
    </lineage>
</organism>
<evidence type="ECO:0000256" key="5">
    <source>
        <dbReference type="ARBA" id="ARBA00023316"/>
    </source>
</evidence>
<dbReference type="InterPro" id="IPR002477">
    <property type="entry name" value="Peptidoglycan-bd-like"/>
</dbReference>
<feature type="active site" description="Nucleophile" evidence="6">
    <location>
        <position position="188"/>
    </location>
</feature>
<evidence type="ECO:0000313" key="10">
    <source>
        <dbReference type="Proteomes" id="UP001596122"/>
    </source>
</evidence>
<keyword evidence="2" id="KW-0808">Transferase</keyword>
<dbReference type="Pfam" id="PF01471">
    <property type="entry name" value="PG_binding_1"/>
    <property type="match status" value="1"/>
</dbReference>
<feature type="domain" description="L,D-TPase catalytic" evidence="8">
    <location>
        <begin position="104"/>
        <end position="214"/>
    </location>
</feature>
<evidence type="ECO:0000256" key="6">
    <source>
        <dbReference type="PROSITE-ProRule" id="PRU01373"/>
    </source>
</evidence>
<dbReference type="Gene3D" id="2.40.440.10">
    <property type="entry name" value="L,D-transpeptidase catalytic domain-like"/>
    <property type="match status" value="1"/>
</dbReference>
<dbReference type="InterPro" id="IPR050979">
    <property type="entry name" value="LD-transpeptidase"/>
</dbReference>
<dbReference type="PANTHER" id="PTHR30582:SF2">
    <property type="entry name" value="L,D-TRANSPEPTIDASE YCIB-RELATED"/>
    <property type="match status" value="1"/>
</dbReference>
<keyword evidence="4 6" id="KW-0573">Peptidoglycan synthesis</keyword>
<keyword evidence="3 6" id="KW-0133">Cell shape</keyword>
<dbReference type="RefSeq" id="WP_377003093.1">
    <property type="nucleotide sequence ID" value="NZ_JBHSLD010000024.1"/>
</dbReference>
<dbReference type="PROSITE" id="PS52029">
    <property type="entry name" value="LD_TPASE"/>
    <property type="match status" value="1"/>
</dbReference>
<evidence type="ECO:0000256" key="3">
    <source>
        <dbReference type="ARBA" id="ARBA00022960"/>
    </source>
</evidence>
<evidence type="ECO:0000256" key="4">
    <source>
        <dbReference type="ARBA" id="ARBA00022984"/>
    </source>
</evidence>
<dbReference type="SUPFAM" id="SSF141523">
    <property type="entry name" value="L,D-transpeptidase catalytic domain-like"/>
    <property type="match status" value="1"/>
</dbReference>
<dbReference type="SUPFAM" id="SSF47090">
    <property type="entry name" value="PGBD-like"/>
    <property type="match status" value="1"/>
</dbReference>
<feature type="active site" description="Proton donor/acceptor" evidence="6">
    <location>
        <position position="174"/>
    </location>
</feature>